<protein>
    <recommendedName>
        <fullName evidence="2">SCP domain-containing protein</fullName>
    </recommendedName>
</protein>
<dbReference type="InterPro" id="IPR035940">
    <property type="entry name" value="CAP_sf"/>
</dbReference>
<evidence type="ECO:0000313" key="3">
    <source>
        <dbReference type="EMBL" id="VAX38831.1"/>
    </source>
</evidence>
<dbReference type="InterPro" id="IPR014044">
    <property type="entry name" value="CAP_dom"/>
</dbReference>
<evidence type="ECO:0000256" key="1">
    <source>
        <dbReference type="SAM" id="MobiDB-lite"/>
    </source>
</evidence>
<feature type="region of interest" description="Disordered" evidence="1">
    <location>
        <begin position="93"/>
        <end position="115"/>
    </location>
</feature>
<feature type="domain" description="SCP" evidence="2">
    <location>
        <begin position="66"/>
        <end position="151"/>
    </location>
</feature>
<gene>
    <name evidence="3" type="ORF">MNBD_PLANCTO03-1172</name>
</gene>
<organism evidence="3">
    <name type="scientific">hydrothermal vent metagenome</name>
    <dbReference type="NCBI Taxonomy" id="652676"/>
    <lineage>
        <taxon>unclassified sequences</taxon>
        <taxon>metagenomes</taxon>
        <taxon>ecological metagenomes</taxon>
    </lineage>
</organism>
<feature type="region of interest" description="Disordered" evidence="1">
    <location>
        <begin position="281"/>
        <end position="308"/>
    </location>
</feature>
<feature type="compositionally biased region" description="Polar residues" evidence="1">
    <location>
        <begin position="282"/>
        <end position="294"/>
    </location>
</feature>
<dbReference type="AlphaFoldDB" id="A0A3B1DIS9"/>
<accession>A0A3B1DIS9</accession>
<sequence>MRHEHRDPWFESLEQRVVLSSFSWTSEEVYLVELINRARADPAAEALRTGVDLTADLTAGELANLVPTEPLALHSSLTLAARQHSRDMAERDFFDHENPDGDRAQQRADNNGYDGSAGENIAAGYGSIDEAHVAWLDSVGHRKNVLSLWENFSSTFQYDEIGVGFYFPGSGAQTYDTYYTQVFGYSGRPPRTYILGVVYNDNDNDDFYSIGEGLGDVRVDVTNADTGLFVGSYLTDGAGNYQIEVPGGNYVVTFVNTITGFGSRVTTSVTKNTNIKIDATGDQLTDPLNPSDNAAGTGAGIHGSATPNGTLTVTTLNTGGRPIAFAESTGGEWSVLDLQLFTGSPAISGQIQTFTDPTNGLTYAAATSDEGLLLFRQ</sequence>
<dbReference type="EMBL" id="UOGK01000158">
    <property type="protein sequence ID" value="VAX38831.1"/>
    <property type="molecule type" value="Genomic_DNA"/>
</dbReference>
<reference evidence="3" key="1">
    <citation type="submission" date="2018-06" db="EMBL/GenBank/DDBJ databases">
        <authorList>
            <person name="Zhirakovskaya E."/>
        </authorList>
    </citation>
    <scope>NUCLEOTIDE SEQUENCE</scope>
</reference>
<name>A0A3B1DIS9_9ZZZZ</name>
<dbReference type="SUPFAM" id="SSF49478">
    <property type="entry name" value="Cna protein B-type domain"/>
    <property type="match status" value="1"/>
</dbReference>
<dbReference type="Gene3D" id="3.40.33.10">
    <property type="entry name" value="CAP"/>
    <property type="match status" value="1"/>
</dbReference>
<dbReference type="Pfam" id="PF00188">
    <property type="entry name" value="CAP"/>
    <property type="match status" value="1"/>
</dbReference>
<dbReference type="Gene3D" id="2.60.40.10">
    <property type="entry name" value="Immunoglobulins"/>
    <property type="match status" value="1"/>
</dbReference>
<feature type="non-terminal residue" evidence="3">
    <location>
        <position position="377"/>
    </location>
</feature>
<feature type="compositionally biased region" description="Basic and acidic residues" evidence="1">
    <location>
        <begin position="93"/>
        <end position="106"/>
    </location>
</feature>
<evidence type="ECO:0000259" key="2">
    <source>
        <dbReference type="Pfam" id="PF00188"/>
    </source>
</evidence>
<dbReference type="CDD" id="cd05379">
    <property type="entry name" value="CAP_bacterial"/>
    <property type="match status" value="1"/>
</dbReference>
<dbReference type="SUPFAM" id="SSF55797">
    <property type="entry name" value="PR-1-like"/>
    <property type="match status" value="1"/>
</dbReference>
<proteinExistence type="predicted"/>
<dbReference type="PANTHER" id="PTHR31157:SF1">
    <property type="entry name" value="SCP DOMAIN-CONTAINING PROTEIN"/>
    <property type="match status" value="1"/>
</dbReference>
<dbReference type="PANTHER" id="PTHR31157">
    <property type="entry name" value="SCP DOMAIN-CONTAINING PROTEIN"/>
    <property type="match status" value="1"/>
</dbReference>
<dbReference type="InterPro" id="IPR013783">
    <property type="entry name" value="Ig-like_fold"/>
</dbReference>